<dbReference type="AlphaFoldDB" id="A0A0N0ZUQ7"/>
<dbReference type="InterPro" id="IPR011047">
    <property type="entry name" value="Quinoprotein_ADH-like_sf"/>
</dbReference>
<gene>
    <name evidence="1" type="ORF">AOB46_19370</name>
</gene>
<protein>
    <recommendedName>
        <fullName evidence="3">Neutral/alkaline non-lysosomal ceramidase N-terminal domain-containing protein</fullName>
    </recommendedName>
</protein>
<evidence type="ECO:0000313" key="2">
    <source>
        <dbReference type="Proteomes" id="UP000037953"/>
    </source>
</evidence>
<evidence type="ECO:0008006" key="3">
    <source>
        <dbReference type="Google" id="ProtNLM"/>
    </source>
</evidence>
<reference evidence="1 2" key="1">
    <citation type="journal article" date="2015" name="Genom Data">
        <title>Draft genome sequence of a multidrug-resistant Chryseobacterium indologenes isolate from Malaysia.</title>
        <authorList>
            <person name="Yu C.Y."/>
            <person name="Ang G.Y."/>
            <person name="Cheng H.J."/>
            <person name="Cheong Y.M."/>
            <person name="Yin W.F."/>
            <person name="Chan K.G."/>
        </authorList>
    </citation>
    <scope>NUCLEOTIDE SEQUENCE [LARGE SCALE GENOMIC DNA]</scope>
    <source>
        <strain evidence="1 2">CI_885</strain>
    </source>
</reference>
<dbReference type="OrthoDB" id="2579961at2"/>
<name>A0A0N0ZUQ7_CHRID</name>
<accession>A0A0N0ZUQ7</accession>
<reference evidence="2" key="2">
    <citation type="submission" date="2015-09" db="EMBL/GenBank/DDBJ databases">
        <title>Draft genome sequence of a multidrug-resistant Chryseobacterium indologenes isolate from Malaysia.</title>
        <authorList>
            <person name="Yu C.Y."/>
            <person name="Ang G.Y."/>
            <person name="Chan K.-G."/>
        </authorList>
    </citation>
    <scope>NUCLEOTIDE SEQUENCE [LARGE SCALE GENOMIC DNA]</scope>
    <source>
        <strain evidence="2">CI_885</strain>
    </source>
</reference>
<sequence length="645" mass="72805">MSKIQLIQNLLVVLLLQSFISGQNYFVGFSKQLINPDSTILSSPLAGFGNPREGRFSIDFLEMGIANYAVAMCSSNTKLYVATSDNKLWQADINNSSAPYWTFIGMAYYVTALTYGNGKLYGSDKNNILWMRDAVEYDIPWTNIGHAYYTTGLTFLNNKLYGTDKNNTLWVRDNSPFDVPWTDIGTANNVRSLTNDGTNLIAISKYDNDLWTRSASLSNEDWSKIGTPNNTTYDIYLSNITYSNDRLYATSTNNKLYYSQHSQTPIYTYASYFEKNSKKALIITLDLCGIDYSFSRKVKTKIKQLYNIDEDAVLINCSHTHYAPVAQNYPCHQDFYQVPDPKYLKIIENAILMAAQNAIQNKINSNLSFTKGKTDIGYNRADSSKELDDNITMVVSKNNITNIANGIILSASTHPVWYDQARDFVTISANYVGATRDKLSILKNINNVQFMQGCAGDINPYDTDIPDQTADKLTQDFNNLFSMSPSDITGDITVKFDSVAVPLNNFTYNQAINIRNASIGHYDVTSERNLKWANRIIDQYDTGTLPTTATVYIQILKIGNWNIIALSREAVSQYALDLYQHFPNLKLTVLGYSNDVSSYLPVEWHINKPSPNYEGYDSFFSYGQSGIPVDNVEDIILAKIYNMMQ</sequence>
<dbReference type="Proteomes" id="UP000037953">
    <property type="component" value="Unassembled WGS sequence"/>
</dbReference>
<dbReference type="EMBL" id="LJOD01000017">
    <property type="protein sequence ID" value="KPE49510.1"/>
    <property type="molecule type" value="Genomic_DNA"/>
</dbReference>
<organism evidence="1 2">
    <name type="scientific">Chryseobacterium indologenes</name>
    <name type="common">Flavobacterium indologenes</name>
    <dbReference type="NCBI Taxonomy" id="253"/>
    <lineage>
        <taxon>Bacteria</taxon>
        <taxon>Pseudomonadati</taxon>
        <taxon>Bacteroidota</taxon>
        <taxon>Flavobacteriia</taxon>
        <taxon>Flavobacteriales</taxon>
        <taxon>Weeksellaceae</taxon>
        <taxon>Chryseobacterium group</taxon>
        <taxon>Chryseobacterium</taxon>
    </lineage>
</organism>
<comment type="caution">
    <text evidence="1">The sequence shown here is derived from an EMBL/GenBank/DDBJ whole genome shotgun (WGS) entry which is preliminary data.</text>
</comment>
<evidence type="ECO:0000313" key="1">
    <source>
        <dbReference type="EMBL" id="KPE49510.1"/>
    </source>
</evidence>
<dbReference type="RefSeq" id="WP_062702468.1">
    <property type="nucleotide sequence ID" value="NZ_LJOD01000017.1"/>
</dbReference>
<dbReference type="PATRIC" id="fig|253.9.peg.1842"/>
<dbReference type="SUPFAM" id="SSF50998">
    <property type="entry name" value="Quinoprotein alcohol dehydrogenase-like"/>
    <property type="match status" value="1"/>
</dbReference>
<proteinExistence type="predicted"/>